<gene>
    <name evidence="2" type="ORF">FHR33_000812</name>
</gene>
<keyword evidence="1" id="KW-1133">Transmembrane helix</keyword>
<protein>
    <recommendedName>
        <fullName evidence="4">Phosphopantetheine adenylyltransferase</fullName>
    </recommendedName>
</protein>
<organism evidence="2 3">
    <name type="scientific">Nonomuraea dietziae</name>
    <dbReference type="NCBI Taxonomy" id="65515"/>
    <lineage>
        <taxon>Bacteria</taxon>
        <taxon>Bacillati</taxon>
        <taxon>Actinomycetota</taxon>
        <taxon>Actinomycetes</taxon>
        <taxon>Streptosporangiales</taxon>
        <taxon>Streptosporangiaceae</taxon>
        <taxon>Nonomuraea</taxon>
    </lineage>
</organism>
<evidence type="ECO:0000256" key="1">
    <source>
        <dbReference type="SAM" id="Phobius"/>
    </source>
</evidence>
<dbReference type="AlphaFoldDB" id="A0A7W5VC67"/>
<dbReference type="GeneID" id="95387416"/>
<evidence type="ECO:0000313" key="2">
    <source>
        <dbReference type="EMBL" id="MBB3724952.1"/>
    </source>
</evidence>
<keyword evidence="1" id="KW-0812">Transmembrane</keyword>
<feature type="transmembrane region" description="Helical" evidence="1">
    <location>
        <begin position="102"/>
        <end position="122"/>
    </location>
</feature>
<keyword evidence="3" id="KW-1185">Reference proteome</keyword>
<feature type="transmembrane region" description="Helical" evidence="1">
    <location>
        <begin position="77"/>
        <end position="96"/>
    </location>
</feature>
<evidence type="ECO:0008006" key="4">
    <source>
        <dbReference type="Google" id="ProtNLM"/>
    </source>
</evidence>
<accession>A0A7W5VC67</accession>
<sequence length="130" mass="13227">MRLSAHVIGMLLFGAVGLLNVLPGLIALMPSKLATAYGVITDDPTSTLLLRHRAVMLALLGGALLVAAFLPALRIPVLIAAAVGKLSFIALVSASPDAHAKLTSVALADVMALVALAAAAILTRAWTARA</sequence>
<dbReference type="RefSeq" id="WP_183643608.1">
    <property type="nucleotide sequence ID" value="NZ_JACIBV010000001.1"/>
</dbReference>
<evidence type="ECO:0000313" key="3">
    <source>
        <dbReference type="Proteomes" id="UP000579945"/>
    </source>
</evidence>
<feature type="transmembrane region" description="Helical" evidence="1">
    <location>
        <begin position="49"/>
        <end position="70"/>
    </location>
</feature>
<dbReference type="Proteomes" id="UP000579945">
    <property type="component" value="Unassembled WGS sequence"/>
</dbReference>
<proteinExistence type="predicted"/>
<keyword evidence="1" id="KW-0472">Membrane</keyword>
<reference evidence="2 3" key="1">
    <citation type="submission" date="2020-08" db="EMBL/GenBank/DDBJ databases">
        <title>Sequencing the genomes of 1000 actinobacteria strains.</title>
        <authorList>
            <person name="Klenk H.-P."/>
        </authorList>
    </citation>
    <scope>NUCLEOTIDE SEQUENCE [LARGE SCALE GENOMIC DNA]</scope>
    <source>
        <strain evidence="2 3">DSM 44320</strain>
    </source>
</reference>
<name>A0A7W5VC67_9ACTN</name>
<dbReference type="EMBL" id="JACIBV010000001">
    <property type="protein sequence ID" value="MBB3724952.1"/>
    <property type="molecule type" value="Genomic_DNA"/>
</dbReference>
<comment type="caution">
    <text evidence="2">The sequence shown here is derived from an EMBL/GenBank/DDBJ whole genome shotgun (WGS) entry which is preliminary data.</text>
</comment>
<feature type="transmembrane region" description="Helical" evidence="1">
    <location>
        <begin position="7"/>
        <end position="29"/>
    </location>
</feature>